<evidence type="ECO:0000259" key="2">
    <source>
        <dbReference type="Pfam" id="PF01370"/>
    </source>
</evidence>
<gene>
    <name evidence="3" type="primary">rmd</name>
    <name evidence="3" type="ORF">Mal52_56740</name>
</gene>
<dbReference type="InterPro" id="IPR036291">
    <property type="entry name" value="NAD(P)-bd_dom_sf"/>
</dbReference>
<comment type="similarity">
    <text evidence="1">Belongs to the NAD(P)-dependent epimerase/dehydratase family.</text>
</comment>
<sequence>MTDEKIVFVTGGTGFIGRHAVHALLRNGYEVHVASRTYTGPFAPSPRMRIHECDLFDSDYVCRMLQMIQPTHLLHLAWETTHGRFWNSPSNAQWIEASLGLLRGFSACGGQRAVFAGSCAEYGESAEICDEITTPLRPTSLYGVSKNALQQVVAEYSRTTGLSSAWGRLFNVYGPGESDQRFVSSTVKTLLADKSAICRHGSHVRDYLHVHDAGDALTTLLESNVTGPVNIASGRPVTLEEIATRLVATVGRGNATIENGEPSIDNPPEISAVTERLSTEVAWAPSITLDEGLRSVVHELQQHRQSRAA</sequence>
<dbReference type="RefSeq" id="WP_145379845.1">
    <property type="nucleotide sequence ID" value="NZ_CP036276.1"/>
</dbReference>
<dbReference type="EMBL" id="CP036276">
    <property type="protein sequence ID" value="QDU47146.1"/>
    <property type="molecule type" value="Genomic_DNA"/>
</dbReference>
<organism evidence="3 4">
    <name type="scientific">Symmachiella dynata</name>
    <dbReference type="NCBI Taxonomy" id="2527995"/>
    <lineage>
        <taxon>Bacteria</taxon>
        <taxon>Pseudomonadati</taxon>
        <taxon>Planctomycetota</taxon>
        <taxon>Planctomycetia</taxon>
        <taxon>Planctomycetales</taxon>
        <taxon>Planctomycetaceae</taxon>
        <taxon>Symmachiella</taxon>
    </lineage>
</organism>
<evidence type="ECO:0000256" key="1">
    <source>
        <dbReference type="ARBA" id="ARBA00007637"/>
    </source>
</evidence>
<proteinExistence type="inferred from homology"/>
<dbReference type="GO" id="GO:0033705">
    <property type="term" value="F:GDP-4-dehydro-6-deoxy-D-mannose reductase activity"/>
    <property type="evidence" value="ECO:0007669"/>
    <property type="project" value="UniProtKB-EC"/>
</dbReference>
<keyword evidence="4" id="KW-1185">Reference proteome</keyword>
<dbReference type="KEGG" id="sdyn:Mal52_56740"/>
<reference evidence="3 4" key="1">
    <citation type="submission" date="2019-02" db="EMBL/GenBank/DDBJ databases">
        <title>Deep-cultivation of Planctomycetes and their phenomic and genomic characterization uncovers novel biology.</title>
        <authorList>
            <person name="Wiegand S."/>
            <person name="Jogler M."/>
            <person name="Boedeker C."/>
            <person name="Pinto D."/>
            <person name="Vollmers J."/>
            <person name="Rivas-Marin E."/>
            <person name="Kohn T."/>
            <person name="Peeters S.H."/>
            <person name="Heuer A."/>
            <person name="Rast P."/>
            <person name="Oberbeckmann S."/>
            <person name="Bunk B."/>
            <person name="Jeske O."/>
            <person name="Meyerdierks A."/>
            <person name="Storesund J.E."/>
            <person name="Kallscheuer N."/>
            <person name="Luecker S."/>
            <person name="Lage O.M."/>
            <person name="Pohl T."/>
            <person name="Merkel B.J."/>
            <person name="Hornburger P."/>
            <person name="Mueller R.-W."/>
            <person name="Bruemmer F."/>
            <person name="Labrenz M."/>
            <person name="Spormann A.M."/>
            <person name="Op den Camp H."/>
            <person name="Overmann J."/>
            <person name="Amann R."/>
            <person name="Jetten M.S.M."/>
            <person name="Mascher T."/>
            <person name="Medema M.H."/>
            <person name="Devos D.P."/>
            <person name="Kaster A.-K."/>
            <person name="Ovreas L."/>
            <person name="Rohde M."/>
            <person name="Galperin M.Y."/>
            <person name="Jogler C."/>
        </authorList>
    </citation>
    <scope>NUCLEOTIDE SEQUENCE [LARGE SCALE GENOMIC DNA]</scope>
    <source>
        <strain evidence="3 4">Mal52</strain>
    </source>
</reference>
<evidence type="ECO:0000313" key="3">
    <source>
        <dbReference type="EMBL" id="QDU47146.1"/>
    </source>
</evidence>
<name>A0A517ZXI4_9PLAN</name>
<dbReference type="SUPFAM" id="SSF51735">
    <property type="entry name" value="NAD(P)-binding Rossmann-fold domains"/>
    <property type="match status" value="1"/>
</dbReference>
<evidence type="ECO:0000313" key="4">
    <source>
        <dbReference type="Proteomes" id="UP000319383"/>
    </source>
</evidence>
<dbReference type="Gene3D" id="3.90.25.10">
    <property type="entry name" value="UDP-galactose 4-epimerase, domain 1"/>
    <property type="match status" value="1"/>
</dbReference>
<keyword evidence="3" id="KW-0560">Oxidoreductase</keyword>
<feature type="domain" description="NAD-dependent epimerase/dehydratase" evidence="2">
    <location>
        <begin position="7"/>
        <end position="231"/>
    </location>
</feature>
<dbReference type="EC" id="1.1.1.281" evidence="3"/>
<dbReference type="Proteomes" id="UP000319383">
    <property type="component" value="Chromosome"/>
</dbReference>
<dbReference type="Pfam" id="PF01370">
    <property type="entry name" value="Epimerase"/>
    <property type="match status" value="1"/>
</dbReference>
<protein>
    <submittedName>
        <fullName evidence="3">GDP-6-deoxy-D-mannose reductase</fullName>
        <ecNumber evidence="3">1.1.1.281</ecNumber>
    </submittedName>
</protein>
<accession>A0A517ZXI4</accession>
<dbReference type="PANTHER" id="PTHR43000">
    <property type="entry name" value="DTDP-D-GLUCOSE 4,6-DEHYDRATASE-RELATED"/>
    <property type="match status" value="1"/>
</dbReference>
<dbReference type="InterPro" id="IPR001509">
    <property type="entry name" value="Epimerase_deHydtase"/>
</dbReference>
<dbReference type="Gene3D" id="3.40.50.720">
    <property type="entry name" value="NAD(P)-binding Rossmann-like Domain"/>
    <property type="match status" value="1"/>
</dbReference>
<dbReference type="AlphaFoldDB" id="A0A517ZXI4"/>